<evidence type="ECO:0000313" key="2">
    <source>
        <dbReference type="Proteomes" id="UP000789525"/>
    </source>
</evidence>
<proteinExistence type="predicted"/>
<protein>
    <submittedName>
        <fullName evidence="1">17584_t:CDS:1</fullName>
    </submittedName>
</protein>
<sequence>NDDIRQSVYQRHNIKEITEEEEQQIQVIIENQYQTTESEMEYEKDKQIVIQESDNEEELPFYTKQGNSSKPFRTFNTETTSFGKLFGLIPNKFNINISPFRQSKPLTEFEKTEIEEFEIFEEPWINKPLEIKSPSIKPKEKTPVKDINTKKKMTDIVEAERLNKDAQDDIDKWNNQSFELIRASIGTIPIFDG</sequence>
<name>A0ACA9QR24_9GLOM</name>
<feature type="non-terminal residue" evidence="1">
    <location>
        <position position="1"/>
    </location>
</feature>
<keyword evidence="2" id="KW-1185">Reference proteome</keyword>
<dbReference type="Proteomes" id="UP000789525">
    <property type="component" value="Unassembled WGS sequence"/>
</dbReference>
<gene>
    <name evidence="1" type="ORF">ACOLOM_LOCUS13235</name>
</gene>
<comment type="caution">
    <text evidence="1">The sequence shown here is derived from an EMBL/GenBank/DDBJ whole genome shotgun (WGS) entry which is preliminary data.</text>
</comment>
<dbReference type="EMBL" id="CAJVPT010059283">
    <property type="protein sequence ID" value="CAG8761731.1"/>
    <property type="molecule type" value="Genomic_DNA"/>
</dbReference>
<reference evidence="1" key="1">
    <citation type="submission" date="2021-06" db="EMBL/GenBank/DDBJ databases">
        <authorList>
            <person name="Kallberg Y."/>
            <person name="Tangrot J."/>
            <person name="Rosling A."/>
        </authorList>
    </citation>
    <scope>NUCLEOTIDE SEQUENCE</scope>
    <source>
        <strain evidence="1">CL356</strain>
    </source>
</reference>
<organism evidence="1 2">
    <name type="scientific">Acaulospora colombiana</name>
    <dbReference type="NCBI Taxonomy" id="27376"/>
    <lineage>
        <taxon>Eukaryota</taxon>
        <taxon>Fungi</taxon>
        <taxon>Fungi incertae sedis</taxon>
        <taxon>Mucoromycota</taxon>
        <taxon>Glomeromycotina</taxon>
        <taxon>Glomeromycetes</taxon>
        <taxon>Diversisporales</taxon>
        <taxon>Acaulosporaceae</taxon>
        <taxon>Acaulospora</taxon>
    </lineage>
</organism>
<feature type="non-terminal residue" evidence="1">
    <location>
        <position position="193"/>
    </location>
</feature>
<accession>A0ACA9QR24</accession>
<evidence type="ECO:0000313" key="1">
    <source>
        <dbReference type="EMBL" id="CAG8761731.1"/>
    </source>
</evidence>